<dbReference type="Gene3D" id="1.10.357.10">
    <property type="entry name" value="Tetracycline Repressor, domain 2"/>
    <property type="match status" value="1"/>
</dbReference>
<gene>
    <name evidence="4" type="ORF">LYY06_14855</name>
</gene>
<feature type="domain" description="HTH tetR-type" evidence="3">
    <location>
        <begin position="6"/>
        <end position="66"/>
    </location>
</feature>
<comment type="caution">
    <text evidence="4">The sequence shown here is derived from an EMBL/GenBank/DDBJ whole genome shotgun (WGS) entry which is preliminary data.</text>
</comment>
<dbReference type="SUPFAM" id="SSF46689">
    <property type="entry name" value="Homeodomain-like"/>
    <property type="match status" value="1"/>
</dbReference>
<evidence type="ECO:0000313" key="5">
    <source>
        <dbReference type="Proteomes" id="UP001200307"/>
    </source>
</evidence>
<keyword evidence="1 2" id="KW-0238">DNA-binding</keyword>
<organism evidence="4 5">
    <name type="scientific">Segatella copri</name>
    <dbReference type="NCBI Taxonomy" id="165179"/>
    <lineage>
        <taxon>Bacteria</taxon>
        <taxon>Pseudomonadati</taxon>
        <taxon>Bacteroidota</taxon>
        <taxon>Bacteroidia</taxon>
        <taxon>Bacteroidales</taxon>
        <taxon>Prevotellaceae</taxon>
        <taxon>Segatella</taxon>
    </lineage>
</organism>
<feature type="DNA-binding region" description="H-T-H motif" evidence="2">
    <location>
        <begin position="29"/>
        <end position="48"/>
    </location>
</feature>
<dbReference type="Proteomes" id="UP001200307">
    <property type="component" value="Unassembled WGS sequence"/>
</dbReference>
<sequence length="208" mass="24638">MQTLKSNIREMILKAARGKFARKGFLKTSMRDIADAAGMGVGNIYNYFAGKDELFQAVVRPVTDEFKRLLEKHHGQSGRDALEMFSEAYFRDCVNEYVQLIDKYRTLMRILLFLAQGSSLETFREQFTNRATEQVKAWFADNKQRHPEINVAVSDFFIHLHTVWMFTLFEEMLMHNIQRQEIDRIVEEYVRFEIQGWKNIMNIYETEV</sequence>
<dbReference type="EMBL" id="JAJTVO010000038">
    <property type="protein sequence ID" value="MCE4123501.1"/>
    <property type="molecule type" value="Genomic_DNA"/>
</dbReference>
<dbReference type="InterPro" id="IPR001647">
    <property type="entry name" value="HTH_TetR"/>
</dbReference>
<dbReference type="GO" id="GO:0000976">
    <property type="term" value="F:transcription cis-regulatory region binding"/>
    <property type="evidence" value="ECO:0007669"/>
    <property type="project" value="TreeGrafter"/>
</dbReference>
<protein>
    <submittedName>
        <fullName evidence="4">TetR/AcrR family transcriptional regulator</fullName>
    </submittedName>
</protein>
<dbReference type="PANTHER" id="PTHR30055:SF146">
    <property type="entry name" value="HTH-TYPE TRANSCRIPTIONAL DUAL REGULATOR CECR"/>
    <property type="match status" value="1"/>
</dbReference>
<evidence type="ECO:0000313" key="4">
    <source>
        <dbReference type="EMBL" id="MCE4123501.1"/>
    </source>
</evidence>
<dbReference type="GO" id="GO:0003700">
    <property type="term" value="F:DNA-binding transcription factor activity"/>
    <property type="evidence" value="ECO:0007669"/>
    <property type="project" value="TreeGrafter"/>
</dbReference>
<dbReference type="Pfam" id="PF00440">
    <property type="entry name" value="TetR_N"/>
    <property type="match status" value="1"/>
</dbReference>
<dbReference type="PRINTS" id="PR00455">
    <property type="entry name" value="HTHTETR"/>
</dbReference>
<evidence type="ECO:0000259" key="3">
    <source>
        <dbReference type="PROSITE" id="PS50977"/>
    </source>
</evidence>
<dbReference type="InterPro" id="IPR009057">
    <property type="entry name" value="Homeodomain-like_sf"/>
</dbReference>
<accession>A0AAW4YKP7</accession>
<dbReference type="RefSeq" id="WP_233339831.1">
    <property type="nucleotide sequence ID" value="NZ_JAJTVO010000038.1"/>
</dbReference>
<dbReference type="InterPro" id="IPR050109">
    <property type="entry name" value="HTH-type_TetR-like_transc_reg"/>
</dbReference>
<name>A0AAW4YKP7_9BACT</name>
<evidence type="ECO:0000256" key="2">
    <source>
        <dbReference type="PROSITE-ProRule" id="PRU00335"/>
    </source>
</evidence>
<dbReference type="AlphaFoldDB" id="A0AAW4YKP7"/>
<proteinExistence type="predicted"/>
<reference evidence="4" key="1">
    <citation type="submission" date="2021-12" db="EMBL/GenBank/DDBJ databases">
        <authorList>
            <person name="Lv X."/>
        </authorList>
    </citation>
    <scope>NUCLEOTIDE SEQUENCE</scope>
    <source>
        <strain evidence="4">HF2106</strain>
    </source>
</reference>
<dbReference type="PROSITE" id="PS50977">
    <property type="entry name" value="HTH_TETR_2"/>
    <property type="match status" value="1"/>
</dbReference>
<evidence type="ECO:0000256" key="1">
    <source>
        <dbReference type="ARBA" id="ARBA00023125"/>
    </source>
</evidence>
<dbReference type="PANTHER" id="PTHR30055">
    <property type="entry name" value="HTH-TYPE TRANSCRIPTIONAL REGULATOR RUTR"/>
    <property type="match status" value="1"/>
</dbReference>